<dbReference type="AlphaFoldDB" id="C5ZWH4"/>
<organism evidence="2 3">
    <name type="scientific">Helicobacter canadensis MIT 98-5491</name>
    <dbReference type="NCBI Taxonomy" id="537970"/>
    <lineage>
        <taxon>Bacteria</taxon>
        <taxon>Pseudomonadati</taxon>
        <taxon>Campylobacterota</taxon>
        <taxon>Epsilonproteobacteria</taxon>
        <taxon>Campylobacterales</taxon>
        <taxon>Helicobacteraceae</taxon>
        <taxon>Helicobacter</taxon>
    </lineage>
</organism>
<keyword evidence="1" id="KW-0472">Membrane</keyword>
<accession>C5ZWH4</accession>
<reference evidence="2 3" key="1">
    <citation type="journal article" date="2009" name="J. Bacteriol.">
        <title>Genome sequence of the emerging pathogen Helicobacter canadensis.</title>
        <authorList>
            <person name="Loman N.J."/>
            <person name="Snyder L.A."/>
            <person name="Linton J.D."/>
            <person name="Langdon R."/>
            <person name="Lawson A.J."/>
            <person name="Weinstock G.M."/>
            <person name="Wren B.W."/>
            <person name="Pallen M.J."/>
        </authorList>
    </citation>
    <scope>NUCLEOTIDE SEQUENCE [LARGE SCALE GENOMIC DNA]</scope>
    <source>
        <strain evidence="2 3">MIT 98-5491</strain>
    </source>
</reference>
<protein>
    <submittedName>
        <fullName evidence="2">Uncharacterized protein</fullName>
    </submittedName>
</protein>
<dbReference type="OrthoDB" id="5321230at2"/>
<sequence length="226" mass="25932">MSKENESVELSFEEKPKKSHFLTYLLLLILLIIIVFGLGYYLLNNEVGKNVINNLQNSLESQEIQPSNQEYAKDEEIQRLQNALIQKEKELQSLSQSFDNSTTQKPTTLQLRYTIKPKKQIIAECFSMQTGKWEIPQGCLLSLATKISKELENDKKVVAFEVQGIVDNNPYKGLSPELKQEGLASFRAWNAIREINKKLPNVTAFEGPSLELKDQRGYRIKAYFVE</sequence>
<keyword evidence="1" id="KW-0812">Transmembrane</keyword>
<keyword evidence="3" id="KW-1185">Reference proteome</keyword>
<evidence type="ECO:0000256" key="1">
    <source>
        <dbReference type="SAM" id="Phobius"/>
    </source>
</evidence>
<dbReference type="Proteomes" id="UP000007032">
    <property type="component" value="Chromosome"/>
</dbReference>
<name>C5ZWH4_9HELI</name>
<dbReference type="STRING" id="537970.HCAN_0778"/>
<evidence type="ECO:0000313" key="2">
    <source>
        <dbReference type="EMBL" id="EES89492.1"/>
    </source>
</evidence>
<evidence type="ECO:0000313" key="3">
    <source>
        <dbReference type="Proteomes" id="UP000007032"/>
    </source>
</evidence>
<dbReference type="EMBL" id="CM000776">
    <property type="protein sequence ID" value="EES89492.1"/>
    <property type="molecule type" value="Genomic_DNA"/>
</dbReference>
<gene>
    <name evidence="2" type="ORF">HCAN_0778</name>
</gene>
<keyword evidence="1" id="KW-1133">Transmembrane helix</keyword>
<feature type="transmembrane region" description="Helical" evidence="1">
    <location>
        <begin position="21"/>
        <end position="43"/>
    </location>
</feature>
<dbReference type="HOGENOM" id="CLU_1353083_0_0_7"/>
<proteinExistence type="predicted"/>
<dbReference type="RefSeq" id="WP_006655480.1">
    <property type="nucleotide sequence ID" value="NZ_CM000776.2"/>
</dbReference>